<dbReference type="InterPro" id="IPR025737">
    <property type="entry name" value="FApF"/>
</dbReference>
<evidence type="ECO:0000256" key="1">
    <source>
        <dbReference type="SAM" id="SignalP"/>
    </source>
</evidence>
<dbReference type="RefSeq" id="WP_272751557.1">
    <property type="nucleotide sequence ID" value="NZ_JAQQLF010000009.1"/>
</dbReference>
<sequence length="291" mass="32005">MSRSRRFLGFVVCLAVGSPLPLMAADTNARDFFAAPSGTQLGLLYLPTTTANRFNGQAGDDRSASLDTRALVYRHVLFTDACGTLCTPQFIVPLADIEAKLPGRTQSQSQRGLADPQVGGTLFYVNNPSQREYGGLLTLVTLPVGHYDRKQPDVSPGANRWGATFLLNYTRGVGRQWVLESSLEAQLFGRNDDYDGATLKQKPLYRLQAFASYDFTPATYGALRVYHARGGELSYNGNPLAGTRQRYTQLGLELGHALDRQNQLMVSVGKNVQSENTFHGSQAMLRFVHAY</sequence>
<keyword evidence="3" id="KW-1185">Reference proteome</keyword>
<dbReference type="Proteomes" id="UP001219956">
    <property type="component" value="Unassembled WGS sequence"/>
</dbReference>
<name>A0ABT5IXB0_9NEIS</name>
<proteinExistence type="predicted"/>
<dbReference type="Pfam" id="PF13557">
    <property type="entry name" value="Phenol_MetA_deg"/>
    <property type="match status" value="1"/>
</dbReference>
<evidence type="ECO:0000313" key="3">
    <source>
        <dbReference type="Proteomes" id="UP001219956"/>
    </source>
</evidence>
<gene>
    <name evidence="2" type="ORF">PQU95_08240</name>
</gene>
<organism evidence="2 3">
    <name type="scientific">Vogesella aquatica</name>
    <dbReference type="NCBI Taxonomy" id="2984206"/>
    <lineage>
        <taxon>Bacteria</taxon>
        <taxon>Pseudomonadati</taxon>
        <taxon>Pseudomonadota</taxon>
        <taxon>Betaproteobacteria</taxon>
        <taxon>Neisseriales</taxon>
        <taxon>Chromobacteriaceae</taxon>
        <taxon>Vogesella</taxon>
    </lineage>
</organism>
<feature type="chain" id="PRO_5046589163" evidence="1">
    <location>
        <begin position="25"/>
        <end position="291"/>
    </location>
</feature>
<protein>
    <submittedName>
        <fullName evidence="2">Transporter</fullName>
    </submittedName>
</protein>
<comment type="caution">
    <text evidence="2">The sequence shown here is derived from an EMBL/GenBank/DDBJ whole genome shotgun (WGS) entry which is preliminary data.</text>
</comment>
<keyword evidence="1" id="KW-0732">Signal</keyword>
<accession>A0ABT5IXB0</accession>
<dbReference type="EMBL" id="JAQQLF010000009">
    <property type="protein sequence ID" value="MDC7717203.1"/>
    <property type="molecule type" value="Genomic_DNA"/>
</dbReference>
<evidence type="ECO:0000313" key="2">
    <source>
        <dbReference type="EMBL" id="MDC7717203.1"/>
    </source>
</evidence>
<feature type="signal peptide" evidence="1">
    <location>
        <begin position="1"/>
        <end position="24"/>
    </location>
</feature>
<reference evidence="2 3" key="1">
    <citation type="submission" date="2023-01" db="EMBL/GenBank/DDBJ databases">
        <title>Novel species of the genus Vogesella isolated from rivers.</title>
        <authorList>
            <person name="Lu H."/>
        </authorList>
    </citation>
    <scope>NUCLEOTIDE SEQUENCE [LARGE SCALE GENOMIC DNA]</scope>
    <source>
        <strain evidence="2 3">DC21W</strain>
    </source>
</reference>